<protein>
    <submittedName>
        <fullName evidence="4">Mandelate racemase/muconate lactonizing enzyme family protein</fullName>
    </submittedName>
</protein>
<name>A0ABV8TMK6_9ACTN</name>
<reference evidence="5" key="1">
    <citation type="journal article" date="2019" name="Int. J. Syst. Evol. Microbiol.">
        <title>The Global Catalogue of Microorganisms (GCM) 10K type strain sequencing project: providing services to taxonomists for standard genome sequencing and annotation.</title>
        <authorList>
            <consortium name="The Broad Institute Genomics Platform"/>
            <consortium name="The Broad Institute Genome Sequencing Center for Infectious Disease"/>
            <person name="Wu L."/>
            <person name="Ma J."/>
        </authorList>
    </citation>
    <scope>NUCLEOTIDE SEQUENCE [LARGE SCALE GENOMIC DNA]</scope>
    <source>
        <strain evidence="5">PCU 347</strain>
    </source>
</reference>
<dbReference type="SFLD" id="SFLDG00179">
    <property type="entry name" value="mandelate_racemase"/>
    <property type="match status" value="1"/>
</dbReference>
<evidence type="ECO:0000313" key="4">
    <source>
        <dbReference type="EMBL" id="MFC4331906.1"/>
    </source>
</evidence>
<keyword evidence="5" id="KW-1185">Reference proteome</keyword>
<evidence type="ECO:0000313" key="5">
    <source>
        <dbReference type="Proteomes" id="UP001595824"/>
    </source>
</evidence>
<evidence type="ECO:0000259" key="3">
    <source>
        <dbReference type="SMART" id="SM00922"/>
    </source>
</evidence>
<comment type="caution">
    <text evidence="4">The sequence shown here is derived from an EMBL/GenBank/DDBJ whole genome shotgun (WGS) entry which is preliminary data.</text>
</comment>
<dbReference type="CDD" id="cd03316">
    <property type="entry name" value="MR_like"/>
    <property type="match status" value="1"/>
</dbReference>
<dbReference type="InterPro" id="IPR029065">
    <property type="entry name" value="Enolase_C-like"/>
</dbReference>
<organism evidence="4 5">
    <name type="scientific">Streptomyces andamanensis</name>
    <dbReference type="NCBI Taxonomy" id="1565035"/>
    <lineage>
        <taxon>Bacteria</taxon>
        <taxon>Bacillati</taxon>
        <taxon>Actinomycetota</taxon>
        <taxon>Actinomycetes</taxon>
        <taxon>Kitasatosporales</taxon>
        <taxon>Streptomycetaceae</taxon>
        <taxon>Streptomyces</taxon>
    </lineage>
</organism>
<accession>A0ABV8TMK6</accession>
<dbReference type="Pfam" id="PF13378">
    <property type="entry name" value="MR_MLE_C"/>
    <property type="match status" value="1"/>
</dbReference>
<dbReference type="InterPro" id="IPR013342">
    <property type="entry name" value="Mandelate_racemase_C"/>
</dbReference>
<feature type="compositionally biased region" description="Gly residues" evidence="2">
    <location>
        <begin position="385"/>
        <end position="399"/>
    </location>
</feature>
<dbReference type="Pfam" id="PF02746">
    <property type="entry name" value="MR_MLE_N"/>
    <property type="match status" value="1"/>
</dbReference>
<dbReference type="SUPFAM" id="SSF54826">
    <property type="entry name" value="Enolase N-terminal domain-like"/>
    <property type="match status" value="1"/>
</dbReference>
<dbReference type="InterPro" id="IPR036849">
    <property type="entry name" value="Enolase-like_C_sf"/>
</dbReference>
<feature type="region of interest" description="Disordered" evidence="2">
    <location>
        <begin position="380"/>
        <end position="399"/>
    </location>
</feature>
<dbReference type="EMBL" id="JBHSDP010000027">
    <property type="protein sequence ID" value="MFC4331906.1"/>
    <property type="molecule type" value="Genomic_DNA"/>
</dbReference>
<evidence type="ECO:0000256" key="1">
    <source>
        <dbReference type="ARBA" id="ARBA00023239"/>
    </source>
</evidence>
<dbReference type="InterPro" id="IPR029017">
    <property type="entry name" value="Enolase-like_N"/>
</dbReference>
<dbReference type="Proteomes" id="UP001595824">
    <property type="component" value="Unassembled WGS sequence"/>
</dbReference>
<gene>
    <name evidence="4" type="ORF">ACFPC0_29910</name>
</gene>
<dbReference type="InterPro" id="IPR013341">
    <property type="entry name" value="Mandelate_racemase_N_dom"/>
</dbReference>
<feature type="domain" description="Mandelate racemase/muconate lactonizing enzyme C-terminal" evidence="3">
    <location>
        <begin position="132"/>
        <end position="237"/>
    </location>
</feature>
<dbReference type="InterPro" id="IPR034593">
    <property type="entry name" value="DgoD-like"/>
</dbReference>
<dbReference type="PANTHER" id="PTHR48080">
    <property type="entry name" value="D-GALACTONATE DEHYDRATASE-RELATED"/>
    <property type="match status" value="1"/>
</dbReference>
<keyword evidence="1" id="KW-0456">Lyase</keyword>
<dbReference type="PANTHER" id="PTHR48080:SF2">
    <property type="entry name" value="D-GALACTONATE DEHYDRATASE"/>
    <property type="match status" value="1"/>
</dbReference>
<dbReference type="Gene3D" id="3.30.390.10">
    <property type="entry name" value="Enolase-like, N-terminal domain"/>
    <property type="match status" value="1"/>
</dbReference>
<dbReference type="SMART" id="SM00922">
    <property type="entry name" value="MR_MLE"/>
    <property type="match status" value="1"/>
</dbReference>
<dbReference type="RefSeq" id="WP_381743377.1">
    <property type="nucleotide sequence ID" value="NZ_JBHSDP010000027.1"/>
</dbReference>
<proteinExistence type="predicted"/>
<evidence type="ECO:0000256" key="2">
    <source>
        <dbReference type="SAM" id="MobiDB-lite"/>
    </source>
</evidence>
<sequence length="399" mass="43315">MRITGISTHVVGTPWRNLTYVQVHTDEGITGVGETRMLGRTDALTGYLREAEANHILGSDPFAAEDLVRRMKYGDYGRAGEIVMSGIAVVEMACWDIKGKALGVPVWQLLGGRVTDRVKAYANGWYTTERTPEAYHKAAQGVMARGYRALKIDPFGTGHFELDHEQTCYAVSLIEAVRDAIGPDAELMLEMHGRFSPATAVRLAREMAPFRPAWLEEPVPPENLKALAKVAAKVDVPVATGERIHDRTEFRELLESQAADILQPDVGHLGGIWETRKLAAAAETHYMLVAPHNVGGSVLTAASLQVGFCTPNFKILEHFNDFADAEIKKVVRGAPQVDPEDGCFHLSHAPGLGVELDVEAAAAFPQQQARFDLWAEGWETRRPKGAGGDTGRAGSGGGA</sequence>
<dbReference type="Gene3D" id="3.20.20.120">
    <property type="entry name" value="Enolase-like C-terminal domain"/>
    <property type="match status" value="1"/>
</dbReference>
<dbReference type="SFLD" id="SFLDS00001">
    <property type="entry name" value="Enolase"/>
    <property type="match status" value="1"/>
</dbReference>
<dbReference type="SUPFAM" id="SSF51604">
    <property type="entry name" value="Enolase C-terminal domain-like"/>
    <property type="match status" value="1"/>
</dbReference>